<accession>A0A2I1YG33</accession>
<evidence type="ECO:0000256" key="4">
    <source>
        <dbReference type="ARBA" id="ARBA00022553"/>
    </source>
</evidence>
<dbReference type="PANTHER" id="PTHR36203">
    <property type="entry name" value="ASCORBATE-SPECIFIC PTS SYSTEM EIIA COMPONENT"/>
    <property type="match status" value="1"/>
</dbReference>
<sequence length="155" mass="17178">MLSQTIDERLILIDVNAKNFEDAIRQATNPLVHCHFVTNNYVEKIIEISHDIGPYIVITKNVALPHAPSDSGALKTALGFTKLKRPVVSGNKANDPVKYLFPLSASDGHSHIEMLSDLATLLSHKDFVNQLEKISTKEDFITLLKEFEGGESHDA</sequence>
<evidence type="ECO:0000256" key="8">
    <source>
        <dbReference type="ARBA" id="ARBA00037387"/>
    </source>
</evidence>
<gene>
    <name evidence="12" type="ORF">CYK21_06090</name>
</gene>
<reference evidence="12 13" key="1">
    <citation type="submission" date="2017-12" db="EMBL/GenBank/DDBJ databases">
        <title>Phylogenetic diversity of female urinary microbiome.</title>
        <authorList>
            <person name="Thomas-White K."/>
            <person name="Wolfe A.J."/>
        </authorList>
    </citation>
    <scope>NUCLEOTIDE SEQUENCE [LARGE SCALE GENOMIC DNA]</scope>
    <source>
        <strain evidence="12 13">UMB0733</strain>
    </source>
</reference>
<proteinExistence type="predicted"/>
<evidence type="ECO:0000259" key="11">
    <source>
        <dbReference type="PROSITE" id="PS51094"/>
    </source>
</evidence>
<dbReference type="Pfam" id="PF00359">
    <property type="entry name" value="PTS_EIIA_2"/>
    <property type="match status" value="1"/>
</dbReference>
<dbReference type="Gene3D" id="3.40.930.10">
    <property type="entry name" value="Mannitol-specific EII, Chain A"/>
    <property type="match status" value="1"/>
</dbReference>
<dbReference type="PANTHER" id="PTHR36203:SF1">
    <property type="entry name" value="ASCORBATE-SPECIFIC PTS SYSTEM EIIA COMPONENT"/>
    <property type="match status" value="1"/>
</dbReference>
<comment type="caution">
    <text evidence="12">The sequence shown here is derived from an EMBL/GenBank/DDBJ whole genome shotgun (WGS) entry which is preliminary data.</text>
</comment>
<dbReference type="GO" id="GO:0005737">
    <property type="term" value="C:cytoplasm"/>
    <property type="evidence" value="ECO:0007669"/>
    <property type="project" value="UniProtKB-SubCell"/>
</dbReference>
<dbReference type="AlphaFoldDB" id="A0A2I1YG33"/>
<comment type="subcellular location">
    <subcellularLocation>
        <location evidence="1">Cytoplasm</location>
    </subcellularLocation>
</comment>
<dbReference type="InterPro" id="IPR002178">
    <property type="entry name" value="PTS_EIIA_type-2_dom"/>
</dbReference>
<evidence type="ECO:0000256" key="9">
    <source>
        <dbReference type="ARBA" id="ARBA00041175"/>
    </source>
</evidence>
<evidence type="ECO:0000256" key="10">
    <source>
        <dbReference type="ARBA" id="ARBA00042072"/>
    </source>
</evidence>
<organism evidence="12 13">
    <name type="scientific">Streptococcus macedonicus</name>
    <name type="common">Streptococcus gallolyticus macedonicus</name>
    <dbReference type="NCBI Taxonomy" id="59310"/>
    <lineage>
        <taxon>Bacteria</taxon>
        <taxon>Bacillati</taxon>
        <taxon>Bacillota</taxon>
        <taxon>Bacilli</taxon>
        <taxon>Lactobacillales</taxon>
        <taxon>Streptococcaceae</taxon>
        <taxon>Streptococcus</taxon>
    </lineage>
</organism>
<evidence type="ECO:0000256" key="1">
    <source>
        <dbReference type="ARBA" id="ARBA00004496"/>
    </source>
</evidence>
<evidence type="ECO:0000313" key="13">
    <source>
        <dbReference type="Proteomes" id="UP000235073"/>
    </source>
</evidence>
<keyword evidence="4" id="KW-0597">Phosphoprotein</keyword>
<evidence type="ECO:0000256" key="7">
    <source>
        <dbReference type="ARBA" id="ARBA00022777"/>
    </source>
</evidence>
<dbReference type="EMBL" id="PKIB01000004">
    <property type="protein sequence ID" value="PLA53822.1"/>
    <property type="molecule type" value="Genomic_DNA"/>
</dbReference>
<dbReference type="SUPFAM" id="SSF55804">
    <property type="entry name" value="Phoshotransferase/anion transport protein"/>
    <property type="match status" value="1"/>
</dbReference>
<evidence type="ECO:0000313" key="12">
    <source>
        <dbReference type="EMBL" id="PLA53822.1"/>
    </source>
</evidence>
<keyword evidence="12" id="KW-0762">Sugar transport</keyword>
<evidence type="ECO:0000256" key="3">
    <source>
        <dbReference type="ARBA" id="ARBA00022490"/>
    </source>
</evidence>
<protein>
    <recommendedName>
        <fullName evidence="9">Ascorbate-specific PTS system EIIA component</fullName>
    </recommendedName>
    <alternativeName>
        <fullName evidence="10">Ascorbate-specific phosphotransferase enzyme IIA component</fullName>
    </alternativeName>
</protein>
<evidence type="ECO:0000256" key="5">
    <source>
        <dbReference type="ARBA" id="ARBA00022679"/>
    </source>
</evidence>
<keyword evidence="6" id="KW-0598">Phosphotransferase system</keyword>
<keyword evidence="5" id="KW-0808">Transferase</keyword>
<keyword evidence="3" id="KW-0963">Cytoplasm</keyword>
<feature type="domain" description="PTS EIIA type-2" evidence="11">
    <location>
        <begin position="4"/>
        <end position="147"/>
    </location>
</feature>
<dbReference type="Proteomes" id="UP000235073">
    <property type="component" value="Unassembled WGS sequence"/>
</dbReference>
<keyword evidence="2" id="KW-0813">Transport</keyword>
<dbReference type="PROSITE" id="PS51094">
    <property type="entry name" value="PTS_EIIA_TYPE_2"/>
    <property type="match status" value="1"/>
</dbReference>
<dbReference type="GO" id="GO:0009401">
    <property type="term" value="P:phosphoenolpyruvate-dependent sugar phosphotransferase system"/>
    <property type="evidence" value="ECO:0007669"/>
    <property type="project" value="UniProtKB-KW"/>
</dbReference>
<evidence type="ECO:0000256" key="2">
    <source>
        <dbReference type="ARBA" id="ARBA00022448"/>
    </source>
</evidence>
<comment type="function">
    <text evidence="8">The phosphoenolpyruvate-dependent sugar phosphotransferase system (sugar PTS), a major carbohydrate active transport system, catalyzes the phosphorylation of incoming sugar substrates concomitantly with their translocation across the cell membrane. The enzyme II UlaABC PTS system is involved in ascorbate transport.</text>
</comment>
<dbReference type="CDD" id="cd00211">
    <property type="entry name" value="PTS_IIA_fru"/>
    <property type="match status" value="1"/>
</dbReference>
<dbReference type="InterPro" id="IPR016152">
    <property type="entry name" value="PTrfase/Anion_transptr"/>
</dbReference>
<dbReference type="GO" id="GO:0016301">
    <property type="term" value="F:kinase activity"/>
    <property type="evidence" value="ECO:0007669"/>
    <property type="project" value="UniProtKB-KW"/>
</dbReference>
<evidence type="ECO:0000256" key="6">
    <source>
        <dbReference type="ARBA" id="ARBA00022683"/>
    </source>
</evidence>
<dbReference type="RefSeq" id="WP_003066764.1">
    <property type="nucleotide sequence ID" value="NZ_PKIB01000004.1"/>
</dbReference>
<dbReference type="InterPro" id="IPR051351">
    <property type="entry name" value="Ascorbate-PTS_EIIA_comp"/>
</dbReference>
<keyword evidence="7" id="KW-0418">Kinase</keyword>
<name>A0A2I1YG33_STRMC</name>